<dbReference type="AlphaFoldDB" id="A0AAP0J7A5"/>
<sequence>MVDARAKAAEEAQSIFDDAHFVGREVFLEEVLADEVLVKETSLIFKQWWQGEGRAKGDSRVITSIPFAPPRRSKNQSQVAAGFTDQVPDLWLPFKLKTRNVAKGKTDIPSWLSPGAQNLIRRILDPNLATPITITDIKEDGWFNQDYIPLTNHDDEKLEDEFQIKNNVITLIHPGDSSLYRQSADPHSSKGKAPQLGDII</sequence>
<comment type="caution">
    <text evidence="2">The sequence shown here is derived from an EMBL/GenBank/DDBJ whole genome shotgun (WGS) entry which is preliminary data.</text>
</comment>
<keyword evidence="3" id="KW-1185">Reference proteome</keyword>
<dbReference type="Gene3D" id="1.10.510.10">
    <property type="entry name" value="Transferase(Phosphotransferase) domain 1"/>
    <property type="match status" value="1"/>
</dbReference>
<dbReference type="Proteomes" id="UP001420932">
    <property type="component" value="Unassembled WGS sequence"/>
</dbReference>
<name>A0AAP0J7A5_9MAGN</name>
<evidence type="ECO:0000313" key="2">
    <source>
        <dbReference type="EMBL" id="KAK9127562.1"/>
    </source>
</evidence>
<proteinExistence type="predicted"/>
<accession>A0AAP0J7A5</accession>
<feature type="region of interest" description="Disordered" evidence="1">
    <location>
        <begin position="179"/>
        <end position="200"/>
    </location>
</feature>
<evidence type="ECO:0000313" key="3">
    <source>
        <dbReference type="Proteomes" id="UP001420932"/>
    </source>
</evidence>
<gene>
    <name evidence="2" type="ORF">Syun_016359</name>
</gene>
<reference evidence="2 3" key="1">
    <citation type="submission" date="2024-01" db="EMBL/GenBank/DDBJ databases">
        <title>Genome assemblies of Stephania.</title>
        <authorList>
            <person name="Yang L."/>
        </authorList>
    </citation>
    <scope>NUCLEOTIDE SEQUENCE [LARGE SCALE GENOMIC DNA]</scope>
    <source>
        <strain evidence="2">YNDBR</strain>
        <tissue evidence="2">Leaf</tissue>
    </source>
</reference>
<evidence type="ECO:0000256" key="1">
    <source>
        <dbReference type="SAM" id="MobiDB-lite"/>
    </source>
</evidence>
<organism evidence="2 3">
    <name type="scientific">Stephania yunnanensis</name>
    <dbReference type="NCBI Taxonomy" id="152371"/>
    <lineage>
        <taxon>Eukaryota</taxon>
        <taxon>Viridiplantae</taxon>
        <taxon>Streptophyta</taxon>
        <taxon>Embryophyta</taxon>
        <taxon>Tracheophyta</taxon>
        <taxon>Spermatophyta</taxon>
        <taxon>Magnoliopsida</taxon>
        <taxon>Ranunculales</taxon>
        <taxon>Menispermaceae</taxon>
        <taxon>Menispermoideae</taxon>
        <taxon>Cissampelideae</taxon>
        <taxon>Stephania</taxon>
    </lineage>
</organism>
<dbReference type="EMBL" id="JBBNAF010000007">
    <property type="protein sequence ID" value="KAK9127562.1"/>
    <property type="molecule type" value="Genomic_DNA"/>
</dbReference>
<protein>
    <submittedName>
        <fullName evidence="2">Uncharacterized protein</fullName>
    </submittedName>
</protein>